<accession>A0A3S3V6C3</accession>
<proteinExistence type="inferred from homology"/>
<sequence>MALVVAKTAATACLALAGLVAGINPLITAGLAFGALGDFALAQKGQRAFLAGLVAFAIGHLLYIPGFLSGFGAPMAPPLWALALLPLFLSTFYWLWPHAGALRLAVTCYAAIISLMGLAALMVPPGEARELLRAGVLLFVASDVILALRLFRLTAPRARQIASLTLWPLYFAGQGLILLAGLSA</sequence>
<feature type="transmembrane region" description="Helical" evidence="6">
    <location>
        <begin position="102"/>
        <end position="123"/>
    </location>
</feature>
<dbReference type="InterPro" id="IPR012506">
    <property type="entry name" value="TMEM86B-like"/>
</dbReference>
<evidence type="ECO:0000256" key="5">
    <source>
        <dbReference type="ARBA" id="ARBA00023136"/>
    </source>
</evidence>
<protein>
    <submittedName>
        <fullName evidence="7">Lysoplasmalogenase</fullName>
    </submittedName>
</protein>
<evidence type="ECO:0000256" key="1">
    <source>
        <dbReference type="ARBA" id="ARBA00004141"/>
    </source>
</evidence>
<dbReference type="OrthoDB" id="345840at2"/>
<organism evidence="7 8">
    <name type="scientific">Falsigemmobacter intermedius</name>
    <dbReference type="NCBI Taxonomy" id="1553448"/>
    <lineage>
        <taxon>Bacteria</taxon>
        <taxon>Pseudomonadati</taxon>
        <taxon>Pseudomonadota</taxon>
        <taxon>Alphaproteobacteria</taxon>
        <taxon>Rhodobacterales</taxon>
        <taxon>Paracoccaceae</taxon>
        <taxon>Falsigemmobacter</taxon>
    </lineage>
</organism>
<gene>
    <name evidence="7" type="ORF">EP867_06935</name>
</gene>
<dbReference type="Proteomes" id="UP000287168">
    <property type="component" value="Unassembled WGS sequence"/>
</dbReference>
<reference evidence="7 8" key="1">
    <citation type="journal article" date="2015" name="Int. J. Syst. Evol. Microbiol.">
        <title>Gemmobacter intermedius sp. nov., isolated from a white stork (Ciconia ciconia).</title>
        <authorList>
            <person name="Kampfer P."/>
            <person name="Jerzak L."/>
            <person name="Wilharm G."/>
            <person name="Golke J."/>
            <person name="Busse H.J."/>
            <person name="Glaeser S.P."/>
        </authorList>
    </citation>
    <scope>NUCLEOTIDE SEQUENCE [LARGE SCALE GENOMIC DNA]</scope>
    <source>
        <strain evidence="7 8">119/4</strain>
    </source>
</reference>
<dbReference type="GO" id="GO:0016787">
    <property type="term" value="F:hydrolase activity"/>
    <property type="evidence" value="ECO:0007669"/>
    <property type="project" value="TreeGrafter"/>
</dbReference>
<comment type="subcellular location">
    <subcellularLocation>
        <location evidence="1">Membrane</location>
        <topology evidence="1">Multi-pass membrane protein</topology>
    </subcellularLocation>
</comment>
<dbReference type="EMBL" id="SBLC01000007">
    <property type="protein sequence ID" value="RWY42461.1"/>
    <property type="molecule type" value="Genomic_DNA"/>
</dbReference>
<evidence type="ECO:0000256" key="3">
    <source>
        <dbReference type="ARBA" id="ARBA00022692"/>
    </source>
</evidence>
<feature type="transmembrane region" description="Helical" evidence="6">
    <location>
        <begin position="48"/>
        <end position="67"/>
    </location>
</feature>
<dbReference type="PANTHER" id="PTHR31885:SF6">
    <property type="entry name" value="GH04784P"/>
    <property type="match status" value="1"/>
</dbReference>
<feature type="transmembrane region" description="Helical" evidence="6">
    <location>
        <begin position="135"/>
        <end position="155"/>
    </location>
</feature>
<comment type="similarity">
    <text evidence="2">Belongs to the TMEM86 family.</text>
</comment>
<evidence type="ECO:0000256" key="4">
    <source>
        <dbReference type="ARBA" id="ARBA00022989"/>
    </source>
</evidence>
<keyword evidence="8" id="KW-1185">Reference proteome</keyword>
<dbReference type="Pfam" id="PF07947">
    <property type="entry name" value="YhhN"/>
    <property type="match status" value="1"/>
</dbReference>
<evidence type="ECO:0000256" key="2">
    <source>
        <dbReference type="ARBA" id="ARBA00007375"/>
    </source>
</evidence>
<keyword evidence="3 6" id="KW-0812">Transmembrane</keyword>
<evidence type="ECO:0000256" key="6">
    <source>
        <dbReference type="SAM" id="Phobius"/>
    </source>
</evidence>
<comment type="caution">
    <text evidence="7">The sequence shown here is derived from an EMBL/GenBank/DDBJ whole genome shotgun (WGS) entry which is preliminary data.</text>
</comment>
<keyword evidence="4 6" id="KW-1133">Transmembrane helix</keyword>
<dbReference type="GO" id="GO:0016020">
    <property type="term" value="C:membrane"/>
    <property type="evidence" value="ECO:0007669"/>
    <property type="project" value="UniProtKB-SubCell"/>
</dbReference>
<feature type="transmembrane region" description="Helical" evidence="6">
    <location>
        <begin position="79"/>
        <end position="96"/>
    </location>
</feature>
<dbReference type="RefSeq" id="WP_128487512.1">
    <property type="nucleotide sequence ID" value="NZ_JBHLXB010000016.1"/>
</dbReference>
<keyword evidence="5 6" id="KW-0472">Membrane</keyword>
<evidence type="ECO:0000313" key="8">
    <source>
        <dbReference type="Proteomes" id="UP000287168"/>
    </source>
</evidence>
<dbReference type="PANTHER" id="PTHR31885">
    <property type="entry name" value="GH04784P"/>
    <property type="match status" value="1"/>
</dbReference>
<evidence type="ECO:0000313" key="7">
    <source>
        <dbReference type="EMBL" id="RWY42461.1"/>
    </source>
</evidence>
<dbReference type="AlphaFoldDB" id="A0A3S3V6C3"/>
<feature type="transmembrane region" description="Helical" evidence="6">
    <location>
        <begin position="161"/>
        <end position="182"/>
    </location>
</feature>
<name>A0A3S3V6C3_9RHOB</name>